<feature type="transmembrane region" description="Helical" evidence="2">
    <location>
        <begin position="131"/>
        <end position="152"/>
    </location>
</feature>
<keyword evidence="2" id="KW-1133">Transmembrane helix</keyword>
<proteinExistence type="predicted"/>
<comment type="caution">
    <text evidence="3">The sequence shown here is derived from an EMBL/GenBank/DDBJ whole genome shotgun (WGS) entry which is preliminary data.</text>
</comment>
<dbReference type="NCBIfam" id="TIGR02226">
    <property type="entry name" value="two_anch"/>
    <property type="match status" value="1"/>
</dbReference>
<name>A0ABQ0UQ72_9MICO</name>
<evidence type="ECO:0000313" key="3">
    <source>
        <dbReference type="EMBL" id="GEK83638.1"/>
    </source>
</evidence>
<protein>
    <recommendedName>
        <fullName evidence="5">Transmembrane protein</fullName>
    </recommendedName>
</protein>
<gene>
    <name evidence="3" type="ORF">FFA01_19470</name>
</gene>
<dbReference type="Proteomes" id="UP000321154">
    <property type="component" value="Unassembled WGS sequence"/>
</dbReference>
<keyword evidence="4" id="KW-1185">Reference proteome</keyword>
<feature type="region of interest" description="Disordered" evidence="1">
    <location>
        <begin position="1"/>
        <end position="20"/>
    </location>
</feature>
<dbReference type="EMBL" id="BJUV01000018">
    <property type="protein sequence ID" value="GEK83638.1"/>
    <property type="molecule type" value="Genomic_DNA"/>
</dbReference>
<accession>A0ABQ0UQ72</accession>
<feature type="transmembrane region" description="Helical" evidence="2">
    <location>
        <begin position="101"/>
        <end position="125"/>
    </location>
</feature>
<sequence>MATLRVSDMESHSNDHSSQPVDPIAAFQLANDAQARMAARVRSPWWVHALRGALVAAVVFGLGAPDSTAWMLLGVVGLIALSRRRVRDTGVAHANPDRWRFLALGAPWTIIAFGVIVAAMVFVVAVRDEPLWQVAVAAGTAGAVTLVLGPVADAAARRRMAGDLSAGAGR</sequence>
<feature type="transmembrane region" description="Helical" evidence="2">
    <location>
        <begin position="53"/>
        <end position="81"/>
    </location>
</feature>
<evidence type="ECO:0000256" key="1">
    <source>
        <dbReference type="SAM" id="MobiDB-lite"/>
    </source>
</evidence>
<keyword evidence="2" id="KW-0472">Membrane</keyword>
<reference evidence="3 4" key="1">
    <citation type="submission" date="2019-07" db="EMBL/GenBank/DDBJ databases">
        <title>Whole genome shotgun sequence of Frigoribacterium faeni NBRC 103066.</title>
        <authorList>
            <person name="Hosoyama A."/>
            <person name="Uohara A."/>
            <person name="Ohji S."/>
            <person name="Ichikawa N."/>
        </authorList>
    </citation>
    <scope>NUCLEOTIDE SEQUENCE [LARGE SCALE GENOMIC DNA]</scope>
    <source>
        <strain evidence="3 4">NBRC 103066</strain>
    </source>
</reference>
<dbReference type="InterPro" id="IPR011933">
    <property type="entry name" value="Double_TM_dom"/>
</dbReference>
<evidence type="ECO:0000256" key="2">
    <source>
        <dbReference type="SAM" id="Phobius"/>
    </source>
</evidence>
<keyword evidence="2" id="KW-0812">Transmembrane</keyword>
<organism evidence="3 4">
    <name type="scientific">Frigoribacterium faeni</name>
    <dbReference type="NCBI Taxonomy" id="145483"/>
    <lineage>
        <taxon>Bacteria</taxon>
        <taxon>Bacillati</taxon>
        <taxon>Actinomycetota</taxon>
        <taxon>Actinomycetes</taxon>
        <taxon>Micrococcales</taxon>
        <taxon>Microbacteriaceae</taxon>
        <taxon>Frigoribacterium</taxon>
    </lineage>
</organism>
<evidence type="ECO:0000313" key="4">
    <source>
        <dbReference type="Proteomes" id="UP000321154"/>
    </source>
</evidence>
<evidence type="ECO:0008006" key="5">
    <source>
        <dbReference type="Google" id="ProtNLM"/>
    </source>
</evidence>